<keyword evidence="4" id="KW-1003">Cell membrane</keyword>
<comment type="subcellular location">
    <subcellularLocation>
        <location evidence="2">Cell membrane</location>
    </subcellularLocation>
    <subcellularLocation>
        <location evidence="1">Membrane</location>
        <topology evidence="1">Single-pass membrane protein</topology>
    </subcellularLocation>
</comment>
<dbReference type="GO" id="GO:0009002">
    <property type="term" value="F:serine-type D-Ala-D-Ala carboxypeptidase activity"/>
    <property type="evidence" value="ECO:0007669"/>
    <property type="project" value="InterPro"/>
</dbReference>
<dbReference type="Pfam" id="PF03717">
    <property type="entry name" value="PBP_dimer"/>
    <property type="match status" value="1"/>
</dbReference>
<keyword evidence="8" id="KW-0378">Hydrolase</keyword>
<dbReference type="GO" id="GO:0009252">
    <property type="term" value="P:peptidoglycan biosynthetic process"/>
    <property type="evidence" value="ECO:0007669"/>
    <property type="project" value="UniProtKB-KW"/>
</dbReference>
<dbReference type="InterPro" id="IPR005311">
    <property type="entry name" value="PBP_dimer"/>
</dbReference>
<dbReference type="SUPFAM" id="SSF56519">
    <property type="entry name" value="Penicillin binding protein dimerisation domain"/>
    <property type="match status" value="1"/>
</dbReference>
<evidence type="ECO:0000259" key="15">
    <source>
        <dbReference type="Pfam" id="PF00905"/>
    </source>
</evidence>
<protein>
    <submittedName>
        <fullName evidence="17">Penicillin-binding protein 2</fullName>
    </submittedName>
</protein>
<keyword evidence="13" id="KW-0961">Cell wall biogenesis/degradation</keyword>
<evidence type="ECO:0000256" key="1">
    <source>
        <dbReference type="ARBA" id="ARBA00004167"/>
    </source>
</evidence>
<dbReference type="InterPro" id="IPR050515">
    <property type="entry name" value="Beta-lactam/transpept"/>
</dbReference>
<dbReference type="InterPro" id="IPR036138">
    <property type="entry name" value="PBP_dimer_sf"/>
</dbReference>
<evidence type="ECO:0000256" key="13">
    <source>
        <dbReference type="ARBA" id="ARBA00023316"/>
    </source>
</evidence>
<organism evidence="17 18">
    <name type="scientific">Desulfosporosinus hippei DSM 8344</name>
    <dbReference type="NCBI Taxonomy" id="1121419"/>
    <lineage>
        <taxon>Bacteria</taxon>
        <taxon>Bacillati</taxon>
        <taxon>Bacillota</taxon>
        <taxon>Clostridia</taxon>
        <taxon>Eubacteriales</taxon>
        <taxon>Desulfitobacteriaceae</taxon>
        <taxon>Desulfosporosinus</taxon>
    </lineage>
</organism>
<dbReference type="PANTHER" id="PTHR30627:SF2">
    <property type="entry name" value="PEPTIDOGLYCAN D,D-TRANSPEPTIDASE MRDA"/>
    <property type="match status" value="1"/>
</dbReference>
<evidence type="ECO:0000256" key="5">
    <source>
        <dbReference type="ARBA" id="ARBA00022519"/>
    </source>
</evidence>
<dbReference type="NCBIfam" id="TIGR03423">
    <property type="entry name" value="pbp2_mrdA"/>
    <property type="match status" value="1"/>
</dbReference>
<feature type="domain" description="Penicillin-binding protein dimerisation" evidence="16">
    <location>
        <begin position="56"/>
        <end position="249"/>
    </location>
</feature>
<keyword evidence="12 14" id="KW-0472">Membrane</keyword>
<evidence type="ECO:0000259" key="16">
    <source>
        <dbReference type="Pfam" id="PF03717"/>
    </source>
</evidence>
<evidence type="ECO:0000256" key="3">
    <source>
        <dbReference type="ARBA" id="ARBA00007171"/>
    </source>
</evidence>
<dbReference type="GO" id="GO:0071555">
    <property type="term" value="P:cell wall organization"/>
    <property type="evidence" value="ECO:0007669"/>
    <property type="project" value="UniProtKB-KW"/>
</dbReference>
<keyword evidence="5" id="KW-0997">Cell inner membrane</keyword>
<evidence type="ECO:0000256" key="14">
    <source>
        <dbReference type="SAM" id="Phobius"/>
    </source>
</evidence>
<accession>A0A1G8EY37</accession>
<evidence type="ECO:0000256" key="10">
    <source>
        <dbReference type="ARBA" id="ARBA00022984"/>
    </source>
</evidence>
<evidence type="ECO:0000313" key="18">
    <source>
        <dbReference type="Proteomes" id="UP000198656"/>
    </source>
</evidence>
<dbReference type="RefSeq" id="WP_092334514.1">
    <property type="nucleotide sequence ID" value="NZ_FNCP01000018.1"/>
</dbReference>
<dbReference type="GO" id="GO:0071972">
    <property type="term" value="F:peptidoglycan L,D-transpeptidase activity"/>
    <property type="evidence" value="ECO:0007669"/>
    <property type="project" value="TreeGrafter"/>
</dbReference>
<dbReference type="AlphaFoldDB" id="A0A1G8EY37"/>
<evidence type="ECO:0000256" key="6">
    <source>
        <dbReference type="ARBA" id="ARBA00022670"/>
    </source>
</evidence>
<keyword evidence="6" id="KW-0645">Protease</keyword>
<dbReference type="STRING" id="1121419.SAMN05443529_11837"/>
<dbReference type="GO" id="GO:0005886">
    <property type="term" value="C:plasma membrane"/>
    <property type="evidence" value="ECO:0007669"/>
    <property type="project" value="UniProtKB-SubCell"/>
</dbReference>
<dbReference type="GO" id="GO:0008360">
    <property type="term" value="P:regulation of cell shape"/>
    <property type="evidence" value="ECO:0007669"/>
    <property type="project" value="UniProtKB-KW"/>
</dbReference>
<sequence length="706" mass="78057">MDDKERKPYMYRLWSLGAVVILVFLILGINLWRLQIAQGSYYTAMAKGNVMKLVKVPPTRGDIVDRNGTLLVTSVPQFVLHLDWMDLQQAKSSDWKDVVRKLAEYIKPYWPNANQSVESITEDILANIQNHQWERYRPVIILDEVVPELQAVIAEHQEELPGVSVDAIPVRDYPKATLLGQLLGYVREISDAEITQFNKDPDAQAAGFEYAQGDMVGKMGVEKSYDFWLRGKEGIQQVEVDNNARPVSKQILHPAEAGKTVQLTIDAELQKTVDDTLDQVITNIQKENPAAHAGAAVVMDVNTGKILAMTSRPGMNPNELIGLISEETAEKYWPQDPKHASQAASLNRALTGLYPPGSTFKMVTAMSALQMNLTTPNERIDDKLSSLGGLGAQQQGITEWGGNYFGQVNLYRALANSSNIYFEIMGRRVFDDNPETIGRIAREFGLGIESGIDLPGEAKGISPSAEWKKSYFTNIHENAAKSRDEGLAKIESDYAPRLEQAADEATRQQLQNEKDAEVKKVNDLYKLRTAEPLDWRPYDSYNNSIGQGYNAYTPIQLANYVATMVNGGKHYQPFVVEKLLDPLTGETVKQFESKVLNNVSVSPEVLEQVKLGMREVTQGEGTANWLFSDVPEYTGGAKTGTAQIGSKNTISGEIYNGVFVAFAPYDHPQVAFAGVVEFGGHGGETAGLVAKAAFMKYFGWKSTNGG</sequence>
<dbReference type="SUPFAM" id="SSF56601">
    <property type="entry name" value="beta-lactamase/transpeptidase-like"/>
    <property type="match status" value="1"/>
</dbReference>
<evidence type="ECO:0000256" key="7">
    <source>
        <dbReference type="ARBA" id="ARBA00022692"/>
    </source>
</evidence>
<feature type="transmembrane region" description="Helical" evidence="14">
    <location>
        <begin position="12"/>
        <end position="32"/>
    </location>
</feature>
<dbReference type="GO" id="GO:0006508">
    <property type="term" value="P:proteolysis"/>
    <property type="evidence" value="ECO:0007669"/>
    <property type="project" value="UniProtKB-KW"/>
</dbReference>
<evidence type="ECO:0000256" key="8">
    <source>
        <dbReference type="ARBA" id="ARBA00022801"/>
    </source>
</evidence>
<dbReference type="Proteomes" id="UP000198656">
    <property type="component" value="Unassembled WGS sequence"/>
</dbReference>
<keyword evidence="18" id="KW-1185">Reference proteome</keyword>
<keyword evidence="7 14" id="KW-0812">Transmembrane</keyword>
<dbReference type="PANTHER" id="PTHR30627">
    <property type="entry name" value="PEPTIDOGLYCAN D,D-TRANSPEPTIDASE"/>
    <property type="match status" value="1"/>
</dbReference>
<dbReference type="OrthoDB" id="9804124at2"/>
<reference evidence="18" key="1">
    <citation type="submission" date="2016-10" db="EMBL/GenBank/DDBJ databases">
        <authorList>
            <person name="Varghese N."/>
            <person name="Submissions S."/>
        </authorList>
    </citation>
    <scope>NUCLEOTIDE SEQUENCE [LARGE SCALE GENOMIC DNA]</scope>
    <source>
        <strain evidence="18">DSM 8344</strain>
    </source>
</reference>
<dbReference type="Gene3D" id="3.90.1310.10">
    <property type="entry name" value="Penicillin-binding protein 2a (Domain 2)"/>
    <property type="match status" value="1"/>
</dbReference>
<dbReference type="InterPro" id="IPR012338">
    <property type="entry name" value="Beta-lactam/transpept-like"/>
</dbReference>
<dbReference type="InterPro" id="IPR001460">
    <property type="entry name" value="PCN-bd_Tpept"/>
</dbReference>
<evidence type="ECO:0000256" key="9">
    <source>
        <dbReference type="ARBA" id="ARBA00022960"/>
    </source>
</evidence>
<dbReference type="Gene3D" id="3.40.710.10">
    <property type="entry name" value="DD-peptidase/beta-lactamase superfamily"/>
    <property type="match status" value="1"/>
</dbReference>
<evidence type="ECO:0000256" key="4">
    <source>
        <dbReference type="ARBA" id="ARBA00022475"/>
    </source>
</evidence>
<feature type="domain" description="Penicillin-binding protein transpeptidase" evidence="15">
    <location>
        <begin position="294"/>
        <end position="691"/>
    </location>
</feature>
<evidence type="ECO:0000313" key="17">
    <source>
        <dbReference type="EMBL" id="SDH74782.1"/>
    </source>
</evidence>
<dbReference type="EMBL" id="FNCP01000018">
    <property type="protein sequence ID" value="SDH74782.1"/>
    <property type="molecule type" value="Genomic_DNA"/>
</dbReference>
<evidence type="ECO:0000256" key="11">
    <source>
        <dbReference type="ARBA" id="ARBA00022989"/>
    </source>
</evidence>
<keyword evidence="9" id="KW-0133">Cell shape</keyword>
<keyword evidence="11 14" id="KW-1133">Transmembrane helix</keyword>
<dbReference type="Pfam" id="PF00905">
    <property type="entry name" value="Transpeptidase"/>
    <property type="match status" value="1"/>
</dbReference>
<dbReference type="InterPro" id="IPR017790">
    <property type="entry name" value="Penicillin-binding_protein_2"/>
</dbReference>
<evidence type="ECO:0000256" key="2">
    <source>
        <dbReference type="ARBA" id="ARBA00004236"/>
    </source>
</evidence>
<name>A0A1G8EY37_9FIRM</name>
<dbReference type="GO" id="GO:0008658">
    <property type="term" value="F:penicillin binding"/>
    <property type="evidence" value="ECO:0007669"/>
    <property type="project" value="InterPro"/>
</dbReference>
<comment type="similarity">
    <text evidence="3">Belongs to the transpeptidase family.</text>
</comment>
<proteinExistence type="inferred from homology"/>
<evidence type="ECO:0000256" key="12">
    <source>
        <dbReference type="ARBA" id="ARBA00023136"/>
    </source>
</evidence>
<keyword evidence="10" id="KW-0573">Peptidoglycan synthesis</keyword>
<gene>
    <name evidence="17" type="ORF">SAMN05443529_11837</name>
</gene>